<proteinExistence type="predicted"/>
<dbReference type="Proteomes" id="UP000292120">
    <property type="component" value="Unassembled WGS sequence"/>
</dbReference>
<feature type="transmembrane region" description="Helical" evidence="1">
    <location>
        <begin position="309"/>
        <end position="327"/>
    </location>
</feature>
<organism evidence="3 4">
    <name type="scientific">Aquabacterium lacunae</name>
    <dbReference type="NCBI Taxonomy" id="2528630"/>
    <lineage>
        <taxon>Bacteria</taxon>
        <taxon>Pseudomonadati</taxon>
        <taxon>Pseudomonadota</taxon>
        <taxon>Betaproteobacteria</taxon>
        <taxon>Burkholderiales</taxon>
        <taxon>Aquabacterium</taxon>
    </lineage>
</organism>
<feature type="transmembrane region" description="Helical" evidence="1">
    <location>
        <begin position="279"/>
        <end position="297"/>
    </location>
</feature>
<dbReference type="GO" id="GO:0016747">
    <property type="term" value="F:acyltransferase activity, transferring groups other than amino-acyl groups"/>
    <property type="evidence" value="ECO:0007669"/>
    <property type="project" value="InterPro"/>
</dbReference>
<feature type="transmembrane region" description="Helical" evidence="1">
    <location>
        <begin position="113"/>
        <end position="131"/>
    </location>
</feature>
<dbReference type="InterPro" id="IPR052734">
    <property type="entry name" value="Nod_factor_acetyltransferase"/>
</dbReference>
<keyword evidence="1" id="KW-0812">Transmembrane</keyword>
<protein>
    <recommendedName>
        <fullName evidence="2">Acyltransferase 3 domain-containing protein</fullName>
    </recommendedName>
</protein>
<keyword evidence="1" id="KW-1133">Transmembrane helix</keyword>
<dbReference type="OrthoDB" id="7539024at2"/>
<dbReference type="InterPro" id="IPR002656">
    <property type="entry name" value="Acyl_transf_3_dom"/>
</dbReference>
<keyword evidence="1" id="KW-0472">Membrane</keyword>
<dbReference type="RefSeq" id="WP_130968231.1">
    <property type="nucleotide sequence ID" value="NZ_SIXI01000004.1"/>
</dbReference>
<keyword evidence="4" id="KW-1185">Reference proteome</keyword>
<reference evidence="3 4" key="1">
    <citation type="submission" date="2019-02" db="EMBL/GenBank/DDBJ databases">
        <title>Aquabacterium sp. strain KMB7.</title>
        <authorList>
            <person name="Chen W.-M."/>
        </authorList>
    </citation>
    <scope>NUCLEOTIDE SEQUENCE [LARGE SCALE GENOMIC DNA]</scope>
    <source>
        <strain evidence="3 4">KMB7</strain>
    </source>
</reference>
<evidence type="ECO:0000313" key="3">
    <source>
        <dbReference type="EMBL" id="TBO30239.1"/>
    </source>
</evidence>
<name>A0A4Q9H199_9BURK</name>
<dbReference type="AlphaFoldDB" id="A0A4Q9H199"/>
<feature type="transmembrane region" description="Helical" evidence="1">
    <location>
        <begin position="243"/>
        <end position="267"/>
    </location>
</feature>
<feature type="transmembrane region" description="Helical" evidence="1">
    <location>
        <begin position="73"/>
        <end position="93"/>
    </location>
</feature>
<feature type="domain" description="Acyltransferase 3" evidence="2">
    <location>
        <begin position="8"/>
        <end position="327"/>
    </location>
</feature>
<feature type="transmembrane region" description="Helical" evidence="1">
    <location>
        <begin position="168"/>
        <end position="193"/>
    </location>
</feature>
<dbReference type="PANTHER" id="PTHR37312">
    <property type="entry name" value="MEMBRANE-BOUND ACYLTRANSFERASE YKRP-RELATED"/>
    <property type="match status" value="1"/>
</dbReference>
<feature type="transmembrane region" description="Helical" evidence="1">
    <location>
        <begin position="34"/>
        <end position="53"/>
    </location>
</feature>
<feature type="transmembrane region" description="Helical" evidence="1">
    <location>
        <begin position="205"/>
        <end position="223"/>
    </location>
</feature>
<comment type="caution">
    <text evidence="3">The sequence shown here is derived from an EMBL/GenBank/DDBJ whole genome shotgun (WGS) entry which is preliminary data.</text>
</comment>
<dbReference type="EMBL" id="SIXI01000004">
    <property type="protein sequence ID" value="TBO30239.1"/>
    <property type="molecule type" value="Genomic_DNA"/>
</dbReference>
<evidence type="ECO:0000313" key="4">
    <source>
        <dbReference type="Proteomes" id="UP000292120"/>
    </source>
</evidence>
<evidence type="ECO:0000259" key="2">
    <source>
        <dbReference type="Pfam" id="PF01757"/>
    </source>
</evidence>
<dbReference type="PANTHER" id="PTHR37312:SF1">
    <property type="entry name" value="MEMBRANE-BOUND ACYLTRANSFERASE YKRP-RELATED"/>
    <property type="match status" value="1"/>
</dbReference>
<gene>
    <name evidence="3" type="ORF">EYS42_11120</name>
</gene>
<evidence type="ECO:0000256" key="1">
    <source>
        <dbReference type="SAM" id="Phobius"/>
    </source>
</evidence>
<dbReference type="Pfam" id="PF01757">
    <property type="entry name" value="Acyl_transf_3"/>
    <property type="match status" value="1"/>
</dbReference>
<accession>A0A4Q9H199</accession>
<feature type="transmembrane region" description="Helical" evidence="1">
    <location>
        <begin position="140"/>
        <end position="156"/>
    </location>
</feature>
<sequence length="356" mass="39407">MNHRWIHLDGLKALAILLVVADHNDGFRLVAPSWFHPLTVHVLAFFLVSRIGLDRNQDDGWTFLRKRTPRYLVPWLVFYALAALGQWLMLGAFEHERFVTGLMQAGMGVIKDGCGMSVLWFLPALLTFVLLGKFAQRDSVWARGLVLGSAGVALLWPAELLKISGGAVLWWGCGPALHALAICALVWPCLSWVGMYIAGSRWRHVLALLAVTAGAAAAHLWVMQSDRQFEVGTFALPGIAQPGWFLALLAANLMGLLMLCLMSRIGAGRLSLFRTIGQFSLEIFLLHQFIQVPLFRLAAKGPWLSEHPLLIGAFIFVLSVAVPVWMAKWMRHRVTGLHSLIFAGSLRLPVQHTSGV</sequence>